<reference evidence="2 3" key="1">
    <citation type="submission" date="2024-05" db="EMBL/GenBank/DDBJ databases">
        <title>Genome sequencing and assembly of Indian major carp, Cirrhinus mrigala (Hamilton, 1822).</title>
        <authorList>
            <person name="Mohindra V."/>
            <person name="Chowdhury L.M."/>
            <person name="Lal K."/>
            <person name="Jena J.K."/>
        </authorList>
    </citation>
    <scope>NUCLEOTIDE SEQUENCE [LARGE SCALE GENOMIC DNA]</scope>
    <source>
        <strain evidence="2">CM1030</strain>
        <tissue evidence="2">Blood</tissue>
    </source>
</reference>
<comment type="caution">
    <text evidence="2">The sequence shown here is derived from an EMBL/GenBank/DDBJ whole genome shotgun (WGS) entry which is preliminary data.</text>
</comment>
<feature type="non-terminal residue" evidence="2">
    <location>
        <position position="1"/>
    </location>
</feature>
<organism evidence="2 3">
    <name type="scientific">Cirrhinus mrigala</name>
    <name type="common">Mrigala</name>
    <dbReference type="NCBI Taxonomy" id="683832"/>
    <lineage>
        <taxon>Eukaryota</taxon>
        <taxon>Metazoa</taxon>
        <taxon>Chordata</taxon>
        <taxon>Craniata</taxon>
        <taxon>Vertebrata</taxon>
        <taxon>Euteleostomi</taxon>
        <taxon>Actinopterygii</taxon>
        <taxon>Neopterygii</taxon>
        <taxon>Teleostei</taxon>
        <taxon>Ostariophysi</taxon>
        <taxon>Cypriniformes</taxon>
        <taxon>Cyprinidae</taxon>
        <taxon>Labeoninae</taxon>
        <taxon>Labeonini</taxon>
        <taxon>Cirrhinus</taxon>
    </lineage>
</organism>
<gene>
    <name evidence="2" type="ORF">M9458_047627</name>
</gene>
<feature type="compositionally biased region" description="Polar residues" evidence="1">
    <location>
        <begin position="1"/>
        <end position="14"/>
    </location>
</feature>
<evidence type="ECO:0000313" key="2">
    <source>
        <dbReference type="EMBL" id="KAL0156381.1"/>
    </source>
</evidence>
<sequence>YINQDATTSSNMINPNYEGPAHGQTENGYIDTYSCKPDGPEYLNTSCATLPRSPCANLDNPDYQQNFLPSSTTTDVLFLPTTESLHYAGLSTVM</sequence>
<protein>
    <recommendedName>
        <fullName evidence="4">Growth hormone receptor</fullName>
    </recommendedName>
</protein>
<feature type="non-terminal residue" evidence="2">
    <location>
        <position position="94"/>
    </location>
</feature>
<accession>A0ABD0N6A2</accession>
<evidence type="ECO:0000313" key="3">
    <source>
        <dbReference type="Proteomes" id="UP001529510"/>
    </source>
</evidence>
<dbReference type="Proteomes" id="UP001529510">
    <property type="component" value="Unassembled WGS sequence"/>
</dbReference>
<feature type="region of interest" description="Disordered" evidence="1">
    <location>
        <begin position="1"/>
        <end position="25"/>
    </location>
</feature>
<evidence type="ECO:0008006" key="4">
    <source>
        <dbReference type="Google" id="ProtNLM"/>
    </source>
</evidence>
<keyword evidence="3" id="KW-1185">Reference proteome</keyword>
<evidence type="ECO:0000256" key="1">
    <source>
        <dbReference type="SAM" id="MobiDB-lite"/>
    </source>
</evidence>
<dbReference type="AlphaFoldDB" id="A0ABD0N6A2"/>
<dbReference type="EMBL" id="JAMKFB020000024">
    <property type="protein sequence ID" value="KAL0156381.1"/>
    <property type="molecule type" value="Genomic_DNA"/>
</dbReference>
<name>A0ABD0N6A2_CIRMR</name>
<proteinExistence type="predicted"/>